<dbReference type="EMBL" id="DS232596">
    <property type="protein sequence ID" value="EDS43878.1"/>
    <property type="molecule type" value="Genomic_DNA"/>
</dbReference>
<dbReference type="Proteomes" id="UP000002320">
    <property type="component" value="Unassembled WGS sequence"/>
</dbReference>
<dbReference type="VEuPathDB" id="VectorBase:CQUJHB009213"/>
<organism>
    <name type="scientific">Culex quinquefasciatus</name>
    <name type="common">Southern house mosquito</name>
    <name type="synonym">Culex pungens</name>
    <dbReference type="NCBI Taxonomy" id="7176"/>
    <lineage>
        <taxon>Eukaryota</taxon>
        <taxon>Metazoa</taxon>
        <taxon>Ecdysozoa</taxon>
        <taxon>Arthropoda</taxon>
        <taxon>Hexapoda</taxon>
        <taxon>Insecta</taxon>
        <taxon>Pterygota</taxon>
        <taxon>Neoptera</taxon>
        <taxon>Endopterygota</taxon>
        <taxon>Diptera</taxon>
        <taxon>Nematocera</taxon>
        <taxon>Culicoidea</taxon>
        <taxon>Culicidae</taxon>
        <taxon>Culicinae</taxon>
        <taxon>Culicini</taxon>
        <taxon>Culex</taxon>
        <taxon>Culex</taxon>
    </lineage>
</organism>
<dbReference type="HOGENOM" id="CLU_1490456_0_0_1"/>
<accession>B0XAT9</accession>
<keyword evidence="4" id="KW-1185">Reference proteome</keyword>
<dbReference type="STRING" id="7176.B0XAT9"/>
<feature type="domain" description="Retrovirus-related Pol polyprotein from transposon TNT 1-94-like beta-barrel" evidence="1">
    <location>
        <begin position="51"/>
        <end position="113"/>
    </location>
</feature>
<reference evidence="2" key="1">
    <citation type="submission" date="2007-03" db="EMBL/GenBank/DDBJ databases">
        <title>Annotation of Culex pipiens quinquefasciatus.</title>
        <authorList>
            <consortium name="The Broad Institute Genome Sequencing Platform"/>
            <person name="Atkinson P.W."/>
            <person name="Hemingway J."/>
            <person name="Christensen B.M."/>
            <person name="Higgs S."/>
            <person name="Kodira C."/>
            <person name="Hannick L."/>
            <person name="Megy K."/>
            <person name="O'Leary S."/>
            <person name="Pearson M."/>
            <person name="Haas B.J."/>
            <person name="Mauceli E."/>
            <person name="Wortman J.R."/>
            <person name="Lee N.H."/>
            <person name="Guigo R."/>
            <person name="Stanke M."/>
            <person name="Alvarado L."/>
            <person name="Amedeo P."/>
            <person name="Antoine C.H."/>
            <person name="Arensburger P."/>
            <person name="Bidwell S.L."/>
            <person name="Crawford M."/>
            <person name="Camaro F."/>
            <person name="Devon K."/>
            <person name="Engels R."/>
            <person name="Hammond M."/>
            <person name="Howarth C."/>
            <person name="Koehrsen M."/>
            <person name="Lawson D."/>
            <person name="Montgomery P."/>
            <person name="Nene V."/>
            <person name="Nusbaum C."/>
            <person name="Puiu D."/>
            <person name="Romero-Severson J."/>
            <person name="Severson D.W."/>
            <person name="Shumway M."/>
            <person name="Sisk P."/>
            <person name="Stolte C."/>
            <person name="Zeng Q."/>
            <person name="Eisenstadt E."/>
            <person name="Fraser-Liggett C."/>
            <person name="Strausberg R."/>
            <person name="Galagan J."/>
            <person name="Birren B."/>
            <person name="Collins F.H."/>
        </authorList>
    </citation>
    <scope>NUCLEOTIDE SEQUENCE [LARGE SCALE GENOMIC DNA]</scope>
    <source>
        <strain evidence="2">JHB</strain>
    </source>
</reference>
<evidence type="ECO:0000313" key="3">
    <source>
        <dbReference type="EnsemblMetazoa" id="CPIJ016633-PA"/>
    </source>
</evidence>
<dbReference type="KEGG" id="cqu:CpipJ_CPIJ016633"/>
<dbReference type="OrthoDB" id="7755869at2759"/>
<dbReference type="Pfam" id="PF22936">
    <property type="entry name" value="Pol_BBD"/>
    <property type="match status" value="1"/>
</dbReference>
<protein>
    <recommendedName>
        <fullName evidence="1">Retrovirus-related Pol polyprotein from transposon TNT 1-94-like beta-barrel domain-containing protein</fullName>
    </recommendedName>
</protein>
<gene>
    <name evidence="3" type="primary">6050098</name>
    <name evidence="2" type="ORF">CpipJ_CPIJ016633</name>
</gene>
<name>B0XAT9_CULQU</name>
<evidence type="ECO:0000313" key="2">
    <source>
        <dbReference type="EMBL" id="EDS43878.1"/>
    </source>
</evidence>
<dbReference type="InParanoid" id="B0XAT9"/>
<sequence length="181" mass="19554">MVMAISNSGLPFKEGHIAKDYQSKNRKGQSALSTVLSMIGAAKEDEGLLENLQDGSGIVTAANNGAMKVVATGDAKLKASCCPGSPALDVHNVQLIPELTTNLLSVSEIVEKGNTVTFDKRGCQVVNPDGDVFATGIRENNLFRVDAEKQSRAMAYRESGQAELWHKWMGHLNVHGLMQEW</sequence>
<dbReference type="EnsemblMetazoa" id="CPIJ016633-RA">
    <property type="protein sequence ID" value="CPIJ016633-PA"/>
    <property type="gene ID" value="CPIJ016633"/>
</dbReference>
<dbReference type="AlphaFoldDB" id="B0XAT9"/>
<proteinExistence type="predicted"/>
<evidence type="ECO:0000313" key="4">
    <source>
        <dbReference type="Proteomes" id="UP000002320"/>
    </source>
</evidence>
<dbReference type="InterPro" id="IPR054722">
    <property type="entry name" value="PolX-like_BBD"/>
</dbReference>
<evidence type="ECO:0000259" key="1">
    <source>
        <dbReference type="Pfam" id="PF22936"/>
    </source>
</evidence>
<reference evidence="3" key="2">
    <citation type="submission" date="2021-02" db="UniProtKB">
        <authorList>
            <consortium name="EnsemblMetazoa"/>
        </authorList>
    </citation>
    <scope>IDENTIFICATION</scope>
    <source>
        <strain evidence="3">JHB</strain>
    </source>
</reference>
<dbReference type="VEuPathDB" id="VectorBase:CPIJ016633"/>